<dbReference type="InterPro" id="IPR035994">
    <property type="entry name" value="Nucleoside_phosphorylase_sf"/>
</dbReference>
<dbReference type="AlphaFoldDB" id="A0A5D3YIH1"/>
<dbReference type="PANTHER" id="PTHR42679">
    <property type="entry name" value="S-METHYL-5'-THIOADENOSINE PHOSPHORYLASE"/>
    <property type="match status" value="1"/>
</dbReference>
<dbReference type="GO" id="GO:0005829">
    <property type="term" value="C:cytosol"/>
    <property type="evidence" value="ECO:0007669"/>
    <property type="project" value="TreeGrafter"/>
</dbReference>
<dbReference type="PANTHER" id="PTHR42679:SF2">
    <property type="entry name" value="S-METHYL-5'-THIOADENOSINE PHOSPHORYLASE"/>
    <property type="match status" value="1"/>
</dbReference>
<accession>A0A5D3YIH1</accession>
<evidence type="ECO:0000313" key="5">
    <source>
        <dbReference type="Proteomes" id="UP000324595"/>
    </source>
</evidence>
<dbReference type="Pfam" id="PF01048">
    <property type="entry name" value="PNP_UDP_1"/>
    <property type="match status" value="1"/>
</dbReference>
<evidence type="ECO:0000259" key="3">
    <source>
        <dbReference type="Pfam" id="PF01048"/>
    </source>
</evidence>
<comment type="caution">
    <text evidence="4">The sequence shown here is derived from an EMBL/GenBank/DDBJ whole genome shotgun (WGS) entry which is preliminary data.</text>
</comment>
<dbReference type="InterPro" id="IPR010044">
    <property type="entry name" value="MTAP"/>
</dbReference>
<feature type="domain" description="Nucleoside phosphorylase" evidence="3">
    <location>
        <begin position="5"/>
        <end position="247"/>
    </location>
</feature>
<sequence>MESLAVILGSAFGDEIPNSLDMQPINIDTQWGTQKIYGTTNKEGRKIYTILRHQHPHRLLPNQINYRAQAAALQSVNCGALLINSSVGVLTPDLPLYKPLILTDQLMPENRLPDGSTCTMFTEPSDSQGHLVLNDGLFSRALSQQIAGKHSGRIHNPDVDIVFVYAGGPRSKTAAENQMWAQLGGDVNSMTVAPEVVLANELEIPTAGLVVGHKYSVPEIDNPEEADIADTLNEAKSATKDIIIDFLQHGSPVEFQNHIYRF</sequence>
<evidence type="ECO:0000256" key="2">
    <source>
        <dbReference type="ARBA" id="ARBA00022679"/>
    </source>
</evidence>
<evidence type="ECO:0000256" key="1">
    <source>
        <dbReference type="ARBA" id="ARBA00022676"/>
    </source>
</evidence>
<keyword evidence="1" id="KW-0328">Glycosyltransferase</keyword>
<keyword evidence="2" id="KW-0808">Transferase</keyword>
<protein>
    <submittedName>
        <fullName evidence="4">Methylthioadenosine phosphorylase</fullName>
    </submittedName>
</protein>
<evidence type="ECO:0000313" key="4">
    <source>
        <dbReference type="EMBL" id="TYP93644.1"/>
    </source>
</evidence>
<dbReference type="InterPro" id="IPR000845">
    <property type="entry name" value="Nucleoside_phosphorylase_d"/>
</dbReference>
<dbReference type="SUPFAM" id="SSF53167">
    <property type="entry name" value="Purine and uridine phosphorylases"/>
    <property type="match status" value="1"/>
</dbReference>
<organism evidence="4 5">
    <name type="scientific">Fodinibius salinus</name>
    <dbReference type="NCBI Taxonomy" id="860790"/>
    <lineage>
        <taxon>Bacteria</taxon>
        <taxon>Pseudomonadati</taxon>
        <taxon>Balneolota</taxon>
        <taxon>Balneolia</taxon>
        <taxon>Balneolales</taxon>
        <taxon>Balneolaceae</taxon>
        <taxon>Fodinibius</taxon>
    </lineage>
</organism>
<dbReference type="RefSeq" id="WP_148898704.1">
    <property type="nucleotide sequence ID" value="NZ_VNHY01000002.1"/>
</dbReference>
<dbReference type="EMBL" id="VNHY01000002">
    <property type="protein sequence ID" value="TYP93644.1"/>
    <property type="molecule type" value="Genomic_DNA"/>
</dbReference>
<dbReference type="Proteomes" id="UP000324595">
    <property type="component" value="Unassembled WGS sequence"/>
</dbReference>
<dbReference type="GO" id="GO:0017061">
    <property type="term" value="F:S-methyl-5-thioadenosine phosphorylase activity"/>
    <property type="evidence" value="ECO:0007669"/>
    <property type="project" value="InterPro"/>
</dbReference>
<dbReference type="GO" id="GO:0019509">
    <property type="term" value="P:L-methionine salvage from methylthioadenosine"/>
    <property type="evidence" value="ECO:0007669"/>
    <property type="project" value="TreeGrafter"/>
</dbReference>
<dbReference type="GO" id="GO:0009116">
    <property type="term" value="P:nucleoside metabolic process"/>
    <property type="evidence" value="ECO:0007669"/>
    <property type="project" value="InterPro"/>
</dbReference>
<reference evidence="4 5" key="1">
    <citation type="submission" date="2019-07" db="EMBL/GenBank/DDBJ databases">
        <title>Genomic Encyclopedia of Archaeal and Bacterial Type Strains, Phase II (KMG-II): from individual species to whole genera.</title>
        <authorList>
            <person name="Goeker M."/>
        </authorList>
    </citation>
    <scope>NUCLEOTIDE SEQUENCE [LARGE SCALE GENOMIC DNA]</scope>
    <source>
        <strain evidence="4 5">DSM 21935</strain>
    </source>
</reference>
<keyword evidence="5" id="KW-1185">Reference proteome</keyword>
<dbReference type="OrthoDB" id="1523230at2"/>
<dbReference type="Gene3D" id="3.40.50.1580">
    <property type="entry name" value="Nucleoside phosphorylase domain"/>
    <property type="match status" value="1"/>
</dbReference>
<gene>
    <name evidence="4" type="ORF">LX73_1353</name>
</gene>
<name>A0A5D3YIH1_9BACT</name>
<proteinExistence type="predicted"/>